<evidence type="ECO:0000313" key="2">
    <source>
        <dbReference type="EMBL" id="KAL3308522.1"/>
    </source>
</evidence>
<dbReference type="AlphaFoldDB" id="A0ABD2PLY2"/>
<sequence>MNQIELRSISRHCIWLSVTSWRGHNIFSDFQPLLTDGYETNLNVLEMLKRDPETKQFAGDLSKEDADKLASTLAGSLNVTVLAPDSKSWEETRGKYTGDDLAKIAANHIIYENDYCLASLIRKGTVNTAPGMPLTFKRKDLPDKRYTATIESVCPTREVTAPDLFQPNGVIHKIDGVLLPASMYTPVDYKGEVPACLEDVDKFWNYLKECDLYVEEGKKYELAIPVNRAFEWFKNYAPYSDQYKRFMEDEVYRCRTIRYHIMPAGETPRISSGEMNRTVHWRTNNKDDGVAPLWQSIYYGSDASPYNAPGDHYYHYGRVMDKAPYAYPNAWISRVDRVLTFPAKNITDIVESDEDSKITSKLLGRTKYPDYLRTVAPRNLYFVVRDEGMRTRFDEDGNVMNQGDNSDDYRNNYAYNVRLIWGH</sequence>
<dbReference type="InterPro" id="IPR000782">
    <property type="entry name" value="FAS1_domain"/>
</dbReference>
<keyword evidence="3" id="KW-1185">Reference proteome</keyword>
<protein>
    <recommendedName>
        <fullName evidence="1">FAS1 domain-containing protein</fullName>
    </recommendedName>
</protein>
<dbReference type="Proteomes" id="UP001626550">
    <property type="component" value="Unassembled WGS sequence"/>
</dbReference>
<dbReference type="InterPro" id="IPR036378">
    <property type="entry name" value="FAS1_dom_sf"/>
</dbReference>
<proteinExistence type="predicted"/>
<dbReference type="PROSITE" id="PS50213">
    <property type="entry name" value="FAS1"/>
    <property type="match status" value="1"/>
</dbReference>
<organism evidence="2 3">
    <name type="scientific">Cichlidogyrus casuarinus</name>
    <dbReference type="NCBI Taxonomy" id="1844966"/>
    <lineage>
        <taxon>Eukaryota</taxon>
        <taxon>Metazoa</taxon>
        <taxon>Spiralia</taxon>
        <taxon>Lophotrochozoa</taxon>
        <taxon>Platyhelminthes</taxon>
        <taxon>Monogenea</taxon>
        <taxon>Monopisthocotylea</taxon>
        <taxon>Dactylogyridea</taxon>
        <taxon>Ancyrocephalidae</taxon>
        <taxon>Cichlidogyrus</taxon>
    </lineage>
</organism>
<evidence type="ECO:0000313" key="3">
    <source>
        <dbReference type="Proteomes" id="UP001626550"/>
    </source>
</evidence>
<dbReference type="SMART" id="SM00554">
    <property type="entry name" value="FAS1"/>
    <property type="match status" value="1"/>
</dbReference>
<dbReference type="SUPFAM" id="SSF82153">
    <property type="entry name" value="FAS1 domain"/>
    <property type="match status" value="1"/>
</dbReference>
<comment type="caution">
    <text evidence="2">The sequence shown here is derived from an EMBL/GenBank/DDBJ whole genome shotgun (WGS) entry which is preliminary data.</text>
</comment>
<dbReference type="EMBL" id="JBJKFK010005101">
    <property type="protein sequence ID" value="KAL3308522.1"/>
    <property type="molecule type" value="Genomic_DNA"/>
</dbReference>
<dbReference type="Pfam" id="PF02469">
    <property type="entry name" value="Fasciclin"/>
    <property type="match status" value="1"/>
</dbReference>
<accession>A0ABD2PLY2</accession>
<feature type="domain" description="FAS1" evidence="1">
    <location>
        <begin position="41"/>
        <end position="178"/>
    </location>
</feature>
<evidence type="ECO:0000259" key="1">
    <source>
        <dbReference type="PROSITE" id="PS50213"/>
    </source>
</evidence>
<reference evidence="2 3" key="1">
    <citation type="submission" date="2024-11" db="EMBL/GenBank/DDBJ databases">
        <title>Adaptive evolution of stress response genes in parasites aligns with host niche diversity.</title>
        <authorList>
            <person name="Hahn C."/>
            <person name="Resl P."/>
        </authorList>
    </citation>
    <scope>NUCLEOTIDE SEQUENCE [LARGE SCALE GENOMIC DNA]</scope>
    <source>
        <strain evidence="2">EGGRZ-B1_66</strain>
        <tissue evidence="2">Body</tissue>
    </source>
</reference>
<dbReference type="Gene3D" id="2.30.180.10">
    <property type="entry name" value="FAS1 domain"/>
    <property type="match status" value="1"/>
</dbReference>
<gene>
    <name evidence="2" type="ORF">Ciccas_012946</name>
</gene>
<name>A0ABD2PLY2_9PLAT</name>